<dbReference type="PANTHER" id="PTHR11692">
    <property type="entry name" value="BIFUNCTIONAL PURINE BIOSYNTHESIS PROTEIN PURH"/>
    <property type="match status" value="1"/>
</dbReference>
<name>A0A937W0E6_UNCTE</name>
<dbReference type="InterPro" id="IPR016193">
    <property type="entry name" value="Cytidine_deaminase-like"/>
</dbReference>
<dbReference type="GO" id="GO:0005829">
    <property type="term" value="C:cytosol"/>
    <property type="evidence" value="ECO:0007669"/>
    <property type="project" value="TreeGrafter"/>
</dbReference>
<dbReference type="Pfam" id="PF01808">
    <property type="entry name" value="AICARFT_IMPCHas"/>
    <property type="match status" value="1"/>
</dbReference>
<keyword evidence="1" id="KW-0808">Transferase</keyword>
<dbReference type="GO" id="GO:0004643">
    <property type="term" value="F:phosphoribosylaminoimidazolecarboxamide formyltransferase activity"/>
    <property type="evidence" value="ECO:0007669"/>
    <property type="project" value="UniProtKB-EC"/>
</dbReference>
<proteinExistence type="predicted"/>
<dbReference type="Gene3D" id="3.40.140.20">
    <property type="match status" value="1"/>
</dbReference>
<dbReference type="EC" id="2.1.2.3" evidence="1"/>
<evidence type="ECO:0000313" key="2">
    <source>
        <dbReference type="Proteomes" id="UP000712673"/>
    </source>
</evidence>
<organism evidence="1 2">
    <name type="scientific">Tectimicrobiota bacterium</name>
    <dbReference type="NCBI Taxonomy" id="2528274"/>
    <lineage>
        <taxon>Bacteria</taxon>
        <taxon>Pseudomonadati</taxon>
        <taxon>Nitrospinota/Tectimicrobiota group</taxon>
        <taxon>Candidatus Tectimicrobiota</taxon>
    </lineage>
</organism>
<dbReference type="GO" id="GO:0003937">
    <property type="term" value="F:IMP cyclohydrolase activity"/>
    <property type="evidence" value="ECO:0007669"/>
    <property type="project" value="InterPro"/>
</dbReference>
<protein>
    <submittedName>
        <fullName evidence="1">Phosphoribosylaminoimidazolecarboxamide formyltransferase</fullName>
        <ecNumber evidence="1">2.1.2.3</ecNumber>
    </submittedName>
</protein>
<dbReference type="InterPro" id="IPR002695">
    <property type="entry name" value="PurH-like"/>
</dbReference>
<dbReference type="AlphaFoldDB" id="A0A937W0E6"/>
<accession>A0A937W0E6</accession>
<dbReference type="InterPro" id="IPR024051">
    <property type="entry name" value="AICAR_Tfase_dup_dom_sf"/>
</dbReference>
<dbReference type="Proteomes" id="UP000712673">
    <property type="component" value="Unassembled WGS sequence"/>
</dbReference>
<dbReference type="SMART" id="SM00798">
    <property type="entry name" value="AICARFT_IMPCHas"/>
    <property type="match status" value="1"/>
</dbReference>
<feature type="non-terminal residue" evidence="1">
    <location>
        <position position="201"/>
    </location>
</feature>
<gene>
    <name evidence="1" type="ORF">FJZ47_04385</name>
</gene>
<dbReference type="EMBL" id="VGLS01000086">
    <property type="protein sequence ID" value="MBM3223027.1"/>
    <property type="molecule type" value="Genomic_DNA"/>
</dbReference>
<dbReference type="FunFam" id="3.40.140.20:FF:000003">
    <property type="entry name" value="Bifunctional purine biosynthesis protein"/>
    <property type="match status" value="1"/>
</dbReference>
<evidence type="ECO:0000313" key="1">
    <source>
        <dbReference type="EMBL" id="MBM3223027.1"/>
    </source>
</evidence>
<sequence length="201" mass="21650">MELALRYGCNPHQTPARLLSAGETSPLTVLNGRPGYINILDALGAWQLVRELHQATGLPSAASFKHTSPAGAAIARPLSEAFRRASQLPDTPLSPVATAYARARGGDRVSSYGDAVAVSDRVDLSLAQVLQREVSDLIIAPAYDPEAFALLQTKKNGGYLILQMDPDYEPAALESREIFGLTLQQQRNTALLSHATFRNVV</sequence>
<reference evidence="1" key="1">
    <citation type="submission" date="2019-03" db="EMBL/GenBank/DDBJ databases">
        <title>Lake Tanganyika Metagenome-Assembled Genomes (MAGs).</title>
        <authorList>
            <person name="Tran P."/>
        </authorList>
    </citation>
    <scope>NUCLEOTIDE SEQUENCE</scope>
    <source>
        <strain evidence="1">K_DeepCast_65m_m2_066</strain>
    </source>
</reference>
<dbReference type="PANTHER" id="PTHR11692:SF0">
    <property type="entry name" value="BIFUNCTIONAL PURINE BIOSYNTHESIS PROTEIN ATIC"/>
    <property type="match status" value="1"/>
</dbReference>
<dbReference type="SUPFAM" id="SSF53927">
    <property type="entry name" value="Cytidine deaminase-like"/>
    <property type="match status" value="1"/>
</dbReference>
<comment type="caution">
    <text evidence="1">The sequence shown here is derived from an EMBL/GenBank/DDBJ whole genome shotgun (WGS) entry which is preliminary data.</text>
</comment>
<dbReference type="GO" id="GO:0006189">
    <property type="term" value="P:'de novo' IMP biosynthetic process"/>
    <property type="evidence" value="ECO:0007669"/>
    <property type="project" value="TreeGrafter"/>
</dbReference>